<feature type="region of interest" description="Disordered" evidence="1">
    <location>
        <begin position="36"/>
        <end position="60"/>
    </location>
</feature>
<evidence type="ECO:0008006" key="3">
    <source>
        <dbReference type="Google" id="ProtNLM"/>
    </source>
</evidence>
<reference evidence="2" key="1">
    <citation type="submission" date="2015-12" db="EMBL/GenBank/DDBJ databases">
        <title>De novo transcriptome assembly of four potential Pierce s Disease insect vectors from Arizona vineyards.</title>
        <authorList>
            <person name="Tassone E.E."/>
        </authorList>
    </citation>
    <scope>NUCLEOTIDE SEQUENCE</scope>
</reference>
<accession>A0A1B6D133</accession>
<proteinExistence type="predicted"/>
<evidence type="ECO:0000256" key="1">
    <source>
        <dbReference type="SAM" id="MobiDB-lite"/>
    </source>
</evidence>
<organism evidence="2">
    <name type="scientific">Clastoptera arizonana</name>
    <name type="common">Arizona spittle bug</name>
    <dbReference type="NCBI Taxonomy" id="38151"/>
    <lineage>
        <taxon>Eukaryota</taxon>
        <taxon>Metazoa</taxon>
        <taxon>Ecdysozoa</taxon>
        <taxon>Arthropoda</taxon>
        <taxon>Hexapoda</taxon>
        <taxon>Insecta</taxon>
        <taxon>Pterygota</taxon>
        <taxon>Neoptera</taxon>
        <taxon>Paraneoptera</taxon>
        <taxon>Hemiptera</taxon>
        <taxon>Auchenorrhyncha</taxon>
        <taxon>Cercopoidea</taxon>
        <taxon>Clastopteridae</taxon>
        <taxon>Clastoptera</taxon>
    </lineage>
</organism>
<gene>
    <name evidence="2" type="ORF">g.9374</name>
</gene>
<sequence length="191" mass="22303">MFSITPKDGFVVQEKNLRRRNVKYLTKKVMQNTKEPLYNIDESSSDSTMTQSSSNSSSCSFDIVISKPNTSPQNFRIKKKRSKSKRSFTPVKVLPKIDETLSDYELLRERNIKENLKQLRLIFEEQGLQMPQSTEKLEPKIRRKYVNSPLPPPRPKSMRLRKNEVRIELSASPHKRNKLKRHTCLGISLKL</sequence>
<name>A0A1B6D133_9HEMI</name>
<feature type="compositionally biased region" description="Low complexity" evidence="1">
    <location>
        <begin position="45"/>
        <end position="60"/>
    </location>
</feature>
<dbReference type="EMBL" id="GEDC01017955">
    <property type="protein sequence ID" value="JAS19343.1"/>
    <property type="molecule type" value="Transcribed_RNA"/>
</dbReference>
<evidence type="ECO:0000313" key="2">
    <source>
        <dbReference type="EMBL" id="JAS19343.1"/>
    </source>
</evidence>
<dbReference type="AlphaFoldDB" id="A0A1B6D133"/>
<protein>
    <recommendedName>
        <fullName evidence="3">Tantalus-like domain-containing protein</fullName>
    </recommendedName>
</protein>